<proteinExistence type="predicted"/>
<organism evidence="1 2">
    <name type="scientific">Hafnia alvei</name>
    <dbReference type="NCBI Taxonomy" id="569"/>
    <lineage>
        <taxon>Bacteria</taxon>
        <taxon>Pseudomonadati</taxon>
        <taxon>Pseudomonadota</taxon>
        <taxon>Gammaproteobacteria</taxon>
        <taxon>Enterobacterales</taxon>
        <taxon>Hafniaceae</taxon>
        <taxon>Hafnia</taxon>
    </lineage>
</organism>
<reference evidence="1 2" key="1">
    <citation type="submission" date="2018-06" db="EMBL/GenBank/DDBJ databases">
        <authorList>
            <consortium name="Pathogen Informatics"/>
            <person name="Doyle S."/>
        </authorList>
    </citation>
    <scope>NUCLEOTIDE SEQUENCE [LARGE SCALE GENOMIC DNA]</scope>
    <source>
        <strain evidence="1 2">NCTC8105</strain>
    </source>
</reference>
<dbReference type="EMBL" id="UGHP01000001">
    <property type="protein sequence ID" value="STQ81355.1"/>
    <property type="molecule type" value="Genomic_DNA"/>
</dbReference>
<gene>
    <name evidence="1" type="ORF">NCTC8105_03535</name>
</gene>
<protein>
    <submittedName>
        <fullName evidence="1">Uncharacterized protein</fullName>
    </submittedName>
</protein>
<accession>A0A377PLY2</accession>
<dbReference type="Proteomes" id="UP000254821">
    <property type="component" value="Unassembled WGS sequence"/>
</dbReference>
<name>A0A377PLY2_HAFAL</name>
<evidence type="ECO:0000313" key="1">
    <source>
        <dbReference type="EMBL" id="STQ81355.1"/>
    </source>
</evidence>
<evidence type="ECO:0000313" key="2">
    <source>
        <dbReference type="Proteomes" id="UP000254821"/>
    </source>
</evidence>
<dbReference type="AlphaFoldDB" id="A0A377PLY2"/>
<sequence length="142" mass="16145">MMHSNSNRKARIEKKISKNAKELLLKLMPKNYKPADFSIEGDSFYGPHGSVYFDVCVVWDSPDYWTGEQDYYDAFYRLHEALIGETTDWDGICKAHDSAGWGSGNQVDQSPFYSPFRLGGNITRAGIIKHCRSLVKAGITWE</sequence>
<dbReference type="RefSeq" id="WP_043494709.1">
    <property type="nucleotide sequence ID" value="NZ_CP139992.1"/>
</dbReference>